<dbReference type="RefSeq" id="WP_071864988.1">
    <property type="nucleotide sequence ID" value="NZ_JBHLVQ010000012.1"/>
</dbReference>
<evidence type="ECO:0000256" key="8">
    <source>
        <dbReference type="NCBIfam" id="TIGR00746"/>
    </source>
</evidence>
<protein>
    <recommendedName>
        <fullName evidence="3 8">Carbamate kinase</fullName>
    </recommendedName>
</protein>
<evidence type="ECO:0000256" key="1">
    <source>
        <dbReference type="ARBA" id="ARBA00005118"/>
    </source>
</evidence>
<accession>A0A1L8R5P0</accession>
<evidence type="ECO:0000256" key="4">
    <source>
        <dbReference type="ARBA" id="ARBA00022503"/>
    </source>
</evidence>
<dbReference type="GO" id="GO:0019546">
    <property type="term" value="P:L-arginine deiminase pathway"/>
    <property type="evidence" value="ECO:0007669"/>
    <property type="project" value="TreeGrafter"/>
</dbReference>
<name>A0A1L8R5P0_9ENTE</name>
<comment type="similarity">
    <text evidence="2 9">Belongs to the carbamate kinase family.</text>
</comment>
<dbReference type="InterPro" id="IPR003964">
    <property type="entry name" value="Carb_kinase"/>
</dbReference>
<gene>
    <name evidence="11" type="ORF">RU96_GL000446</name>
</gene>
<dbReference type="FunFam" id="3.40.1160.10:FF:000007">
    <property type="entry name" value="Carbamate kinase"/>
    <property type="match status" value="1"/>
</dbReference>
<dbReference type="SUPFAM" id="SSF53633">
    <property type="entry name" value="Carbamate kinase-like"/>
    <property type="match status" value="1"/>
</dbReference>
<evidence type="ECO:0000313" key="12">
    <source>
        <dbReference type="Proteomes" id="UP000182835"/>
    </source>
</evidence>
<evidence type="ECO:0000256" key="6">
    <source>
        <dbReference type="ARBA" id="ARBA00022777"/>
    </source>
</evidence>
<sequence>MAKRKVVVALGGNAILSDDATAQAQQNALKETAKYLVQFIEQGDELIISHGNGPQVGNLLIQQAAADSEKTPAMPLDTCVAMTEGSIGYWLQNEMGSILKEKGIDKDVVSLVTQVIVAEDDPSFNNPSKPVGPFFTEEEAKQQMSASSNATFKEDAGRGWRKVVASPKPISIKEARVIESLVDQGVVTISVGGGGIPVVETENGLEGREAVIDKDFASEKLAEIINADLLIVLTGVDNVYVNYQKPDQKKLERVTVSEMKQYIKEDQFAPGSMLPKVQACIEFVEARPEGKAIITSLENIENLLANEDGTIVVAD</sequence>
<dbReference type="OrthoDB" id="9766717at2"/>
<dbReference type="PANTHER" id="PTHR30409">
    <property type="entry name" value="CARBAMATE KINASE"/>
    <property type="match status" value="1"/>
</dbReference>
<dbReference type="GO" id="GO:0008804">
    <property type="term" value="F:carbamate kinase activity"/>
    <property type="evidence" value="ECO:0007669"/>
    <property type="project" value="UniProtKB-UniRule"/>
</dbReference>
<dbReference type="PIRSF" id="PIRSF000723">
    <property type="entry name" value="Carbamate_kin"/>
    <property type="match status" value="1"/>
</dbReference>
<dbReference type="GO" id="GO:0005829">
    <property type="term" value="C:cytosol"/>
    <property type="evidence" value="ECO:0007669"/>
    <property type="project" value="TreeGrafter"/>
</dbReference>
<feature type="domain" description="Aspartate/glutamate/uridylate kinase" evidence="10">
    <location>
        <begin position="5"/>
        <end position="286"/>
    </location>
</feature>
<dbReference type="Pfam" id="PF00696">
    <property type="entry name" value="AA_kinase"/>
    <property type="match status" value="1"/>
</dbReference>
<dbReference type="InterPro" id="IPR001048">
    <property type="entry name" value="Asp/Glu/Uridylate_kinase"/>
</dbReference>
<dbReference type="PANTHER" id="PTHR30409:SF1">
    <property type="entry name" value="CARBAMATE KINASE-RELATED"/>
    <property type="match status" value="1"/>
</dbReference>
<dbReference type="STRING" id="317010.RU96_GL000446"/>
<dbReference type="PRINTS" id="PR01469">
    <property type="entry name" value="CARBMTKINASE"/>
</dbReference>
<dbReference type="InterPro" id="IPR036393">
    <property type="entry name" value="AceGlu_kinase-like_sf"/>
</dbReference>
<comment type="pathway">
    <text evidence="1">Metabolic intermediate metabolism; carbamoyl phosphate degradation; CO(2) and NH(3) from carbamoyl phosphate: step 1/1.</text>
</comment>
<dbReference type="EMBL" id="JXKG01000011">
    <property type="protein sequence ID" value="OJG15046.1"/>
    <property type="molecule type" value="Genomic_DNA"/>
</dbReference>
<evidence type="ECO:0000256" key="7">
    <source>
        <dbReference type="ARBA" id="ARBA00048467"/>
    </source>
</evidence>
<dbReference type="CDD" id="cd04235">
    <property type="entry name" value="AAK_CK"/>
    <property type="match status" value="1"/>
</dbReference>
<dbReference type="Gene3D" id="3.40.1160.10">
    <property type="entry name" value="Acetylglutamate kinase-like"/>
    <property type="match status" value="1"/>
</dbReference>
<dbReference type="Proteomes" id="UP000182835">
    <property type="component" value="Unassembled WGS sequence"/>
</dbReference>
<keyword evidence="6 9" id="KW-0418">Kinase</keyword>
<evidence type="ECO:0000256" key="2">
    <source>
        <dbReference type="ARBA" id="ARBA00011066"/>
    </source>
</evidence>
<comment type="catalytic activity">
    <reaction evidence="7">
        <text>hydrogencarbonate + NH4(+) + ATP = carbamoyl phosphate + ADP + H2O + H(+)</text>
        <dbReference type="Rhea" id="RHEA:10152"/>
        <dbReference type="ChEBI" id="CHEBI:15377"/>
        <dbReference type="ChEBI" id="CHEBI:15378"/>
        <dbReference type="ChEBI" id="CHEBI:17544"/>
        <dbReference type="ChEBI" id="CHEBI:28938"/>
        <dbReference type="ChEBI" id="CHEBI:30616"/>
        <dbReference type="ChEBI" id="CHEBI:58228"/>
        <dbReference type="ChEBI" id="CHEBI:456216"/>
        <dbReference type="EC" id="2.7.2.2"/>
    </reaction>
</comment>
<dbReference type="UniPathway" id="UPA00996">
    <property type="reaction ID" value="UER00366"/>
</dbReference>
<evidence type="ECO:0000313" key="11">
    <source>
        <dbReference type="EMBL" id="OJG15046.1"/>
    </source>
</evidence>
<dbReference type="NCBIfam" id="TIGR00746">
    <property type="entry name" value="arcC"/>
    <property type="match status" value="1"/>
</dbReference>
<organism evidence="11 12">
    <name type="scientific">Enterococcus canintestini</name>
    <dbReference type="NCBI Taxonomy" id="317010"/>
    <lineage>
        <taxon>Bacteria</taxon>
        <taxon>Bacillati</taxon>
        <taxon>Bacillota</taxon>
        <taxon>Bacilli</taxon>
        <taxon>Lactobacillales</taxon>
        <taxon>Enterococcaceae</taxon>
        <taxon>Enterococcus</taxon>
    </lineage>
</organism>
<proteinExistence type="inferred from homology"/>
<comment type="caution">
    <text evidence="11">The sequence shown here is derived from an EMBL/GenBank/DDBJ whole genome shotgun (WGS) entry which is preliminary data.</text>
</comment>
<evidence type="ECO:0000256" key="3">
    <source>
        <dbReference type="ARBA" id="ARBA00013070"/>
    </source>
</evidence>
<keyword evidence="4" id="KW-0056">Arginine metabolism</keyword>
<keyword evidence="5 9" id="KW-0808">Transferase</keyword>
<evidence type="ECO:0000256" key="9">
    <source>
        <dbReference type="PIRNR" id="PIRNR000723"/>
    </source>
</evidence>
<evidence type="ECO:0000256" key="5">
    <source>
        <dbReference type="ARBA" id="ARBA00022679"/>
    </source>
</evidence>
<dbReference type="NCBIfam" id="NF009007">
    <property type="entry name" value="PRK12352.1"/>
    <property type="match status" value="1"/>
</dbReference>
<evidence type="ECO:0000259" key="10">
    <source>
        <dbReference type="Pfam" id="PF00696"/>
    </source>
</evidence>
<reference evidence="11 12" key="1">
    <citation type="submission" date="2014-12" db="EMBL/GenBank/DDBJ databases">
        <title>Draft genome sequences of 29 type strains of Enterococci.</title>
        <authorList>
            <person name="Zhong Z."/>
            <person name="Sun Z."/>
            <person name="Liu W."/>
            <person name="Zhang W."/>
            <person name="Zhang H."/>
        </authorList>
    </citation>
    <scope>NUCLEOTIDE SEQUENCE [LARGE SCALE GENOMIC DNA]</scope>
    <source>
        <strain evidence="11 12">DSM 21207</strain>
    </source>
</reference>
<dbReference type="AlphaFoldDB" id="A0A1L8R5P0"/>